<feature type="non-terminal residue" evidence="1">
    <location>
        <position position="86"/>
    </location>
</feature>
<dbReference type="STRING" id="157652.A0A371G0V2"/>
<dbReference type="OrthoDB" id="1431124at2759"/>
<sequence>MEGEEGSQQPQLVLADKLFLLRQPDVQDIDKVRYKEDVFTHVKDNDMVPLYETLIANSVLDMDRALLDSMRAKIDDELNKLDEKLV</sequence>
<dbReference type="Proteomes" id="UP000257109">
    <property type="component" value="Unassembled WGS sequence"/>
</dbReference>
<proteinExistence type="predicted"/>
<evidence type="ECO:0000313" key="1">
    <source>
        <dbReference type="EMBL" id="RDX84195.1"/>
    </source>
</evidence>
<comment type="caution">
    <text evidence="1">The sequence shown here is derived from an EMBL/GenBank/DDBJ whole genome shotgun (WGS) entry which is preliminary data.</text>
</comment>
<gene>
    <name evidence="1" type="primary">RPN7</name>
    <name evidence="1" type="ORF">CR513_34792</name>
</gene>
<organism evidence="1 2">
    <name type="scientific">Mucuna pruriens</name>
    <name type="common">Velvet bean</name>
    <name type="synonym">Dolichos pruriens</name>
    <dbReference type="NCBI Taxonomy" id="157652"/>
    <lineage>
        <taxon>Eukaryota</taxon>
        <taxon>Viridiplantae</taxon>
        <taxon>Streptophyta</taxon>
        <taxon>Embryophyta</taxon>
        <taxon>Tracheophyta</taxon>
        <taxon>Spermatophyta</taxon>
        <taxon>Magnoliopsida</taxon>
        <taxon>eudicotyledons</taxon>
        <taxon>Gunneridae</taxon>
        <taxon>Pentapetalae</taxon>
        <taxon>rosids</taxon>
        <taxon>fabids</taxon>
        <taxon>Fabales</taxon>
        <taxon>Fabaceae</taxon>
        <taxon>Papilionoideae</taxon>
        <taxon>50 kb inversion clade</taxon>
        <taxon>NPAAA clade</taxon>
        <taxon>indigoferoid/millettioid clade</taxon>
        <taxon>Phaseoleae</taxon>
        <taxon>Mucuna</taxon>
    </lineage>
</organism>
<dbReference type="GO" id="GO:0000502">
    <property type="term" value="C:proteasome complex"/>
    <property type="evidence" value="ECO:0007669"/>
    <property type="project" value="UniProtKB-KW"/>
</dbReference>
<dbReference type="EMBL" id="QJKJ01007117">
    <property type="protein sequence ID" value="RDX84195.1"/>
    <property type="molecule type" value="Genomic_DNA"/>
</dbReference>
<accession>A0A371G0V2</accession>
<keyword evidence="2" id="KW-1185">Reference proteome</keyword>
<protein>
    <submittedName>
        <fullName evidence="1">26S proteasome non-ATPase regulatory subunit 6-like protein</fullName>
    </submittedName>
</protein>
<dbReference type="AlphaFoldDB" id="A0A371G0V2"/>
<name>A0A371G0V2_MUCPR</name>
<evidence type="ECO:0000313" key="2">
    <source>
        <dbReference type="Proteomes" id="UP000257109"/>
    </source>
</evidence>
<reference evidence="1" key="1">
    <citation type="submission" date="2018-05" db="EMBL/GenBank/DDBJ databases">
        <title>Draft genome of Mucuna pruriens seed.</title>
        <authorList>
            <person name="Nnadi N.E."/>
            <person name="Vos R."/>
            <person name="Hasami M.H."/>
            <person name="Devisetty U.K."/>
            <person name="Aguiy J.C."/>
        </authorList>
    </citation>
    <scope>NUCLEOTIDE SEQUENCE [LARGE SCALE GENOMIC DNA]</scope>
    <source>
        <strain evidence="1">JCA_2017</strain>
    </source>
</reference>